<accession>A0A8E2JZF9</accession>
<proteinExistence type="predicted"/>
<feature type="region of interest" description="Disordered" evidence="1">
    <location>
        <begin position="662"/>
        <end position="681"/>
    </location>
</feature>
<dbReference type="PANTHER" id="PTHR35859">
    <property type="entry name" value="NONSELECTIVE CATION CHANNEL PROTEIN"/>
    <property type="match status" value="1"/>
</dbReference>
<reference evidence="5 6" key="1">
    <citation type="journal article" date="2016" name="Nat. Commun.">
        <title>Ectomycorrhizal ecology is imprinted in the genome of the dominant symbiotic fungus Cenococcum geophilum.</title>
        <authorList>
            <consortium name="DOE Joint Genome Institute"/>
            <person name="Peter M."/>
            <person name="Kohler A."/>
            <person name="Ohm R.A."/>
            <person name="Kuo A."/>
            <person name="Krutzmann J."/>
            <person name="Morin E."/>
            <person name="Arend M."/>
            <person name="Barry K.W."/>
            <person name="Binder M."/>
            <person name="Choi C."/>
            <person name="Clum A."/>
            <person name="Copeland A."/>
            <person name="Grisel N."/>
            <person name="Haridas S."/>
            <person name="Kipfer T."/>
            <person name="LaButti K."/>
            <person name="Lindquist E."/>
            <person name="Lipzen A."/>
            <person name="Maire R."/>
            <person name="Meier B."/>
            <person name="Mihaltcheva S."/>
            <person name="Molinier V."/>
            <person name="Murat C."/>
            <person name="Poggeler S."/>
            <person name="Quandt C.A."/>
            <person name="Sperisen C."/>
            <person name="Tritt A."/>
            <person name="Tisserant E."/>
            <person name="Crous P.W."/>
            <person name="Henrissat B."/>
            <person name="Nehls U."/>
            <person name="Egli S."/>
            <person name="Spatafora J.W."/>
            <person name="Grigoriev I.V."/>
            <person name="Martin F.M."/>
        </authorList>
    </citation>
    <scope>NUCLEOTIDE SEQUENCE [LARGE SCALE GENOMIC DNA]</scope>
    <source>
        <strain evidence="5 6">CBS 207.34</strain>
    </source>
</reference>
<organism evidence="5 6">
    <name type="scientific">Glonium stellatum</name>
    <dbReference type="NCBI Taxonomy" id="574774"/>
    <lineage>
        <taxon>Eukaryota</taxon>
        <taxon>Fungi</taxon>
        <taxon>Dikarya</taxon>
        <taxon>Ascomycota</taxon>
        <taxon>Pezizomycotina</taxon>
        <taxon>Dothideomycetes</taxon>
        <taxon>Pleosporomycetidae</taxon>
        <taxon>Gloniales</taxon>
        <taxon>Gloniaceae</taxon>
        <taxon>Glonium</taxon>
    </lineage>
</organism>
<evidence type="ECO:0000256" key="1">
    <source>
        <dbReference type="SAM" id="MobiDB-lite"/>
    </source>
</evidence>
<feature type="transmembrane region" description="Helical" evidence="2">
    <location>
        <begin position="345"/>
        <end position="366"/>
    </location>
</feature>
<feature type="transmembrane region" description="Helical" evidence="2">
    <location>
        <begin position="484"/>
        <end position="503"/>
    </location>
</feature>
<dbReference type="Proteomes" id="UP000250140">
    <property type="component" value="Unassembled WGS sequence"/>
</dbReference>
<dbReference type="OrthoDB" id="2373987at2759"/>
<name>A0A8E2JZF9_9PEZI</name>
<dbReference type="InterPro" id="IPR056337">
    <property type="entry name" value="LHD_YVC1"/>
</dbReference>
<dbReference type="InterPro" id="IPR052971">
    <property type="entry name" value="TRP_calcium_channel"/>
</dbReference>
<keyword evidence="2" id="KW-1133">Transmembrane helix</keyword>
<feature type="transmembrane region" description="Helical" evidence="2">
    <location>
        <begin position="284"/>
        <end position="301"/>
    </location>
</feature>
<feature type="region of interest" description="Disordered" evidence="1">
    <location>
        <begin position="25"/>
        <end position="52"/>
    </location>
</feature>
<evidence type="ECO:0000313" key="6">
    <source>
        <dbReference type="Proteomes" id="UP000250140"/>
    </source>
</evidence>
<keyword evidence="2" id="KW-0472">Membrane</keyword>
<feature type="transmembrane region" description="Helical" evidence="2">
    <location>
        <begin position="313"/>
        <end position="333"/>
    </location>
</feature>
<evidence type="ECO:0000256" key="2">
    <source>
        <dbReference type="SAM" id="Phobius"/>
    </source>
</evidence>
<feature type="transmembrane region" description="Helical" evidence="2">
    <location>
        <begin position="568"/>
        <end position="585"/>
    </location>
</feature>
<dbReference type="InterPro" id="IPR056336">
    <property type="entry name" value="YVC1_C"/>
</dbReference>
<dbReference type="Pfam" id="PF23317">
    <property type="entry name" value="YVC1_C"/>
    <property type="match status" value="1"/>
</dbReference>
<dbReference type="PANTHER" id="PTHR35859:SF1">
    <property type="entry name" value="NONSELECTIVE CATION CHANNEL PROTEIN"/>
    <property type="match status" value="1"/>
</dbReference>
<dbReference type="EMBL" id="KV748518">
    <property type="protein sequence ID" value="OCL14854.1"/>
    <property type="molecule type" value="Genomic_DNA"/>
</dbReference>
<dbReference type="AlphaFoldDB" id="A0A8E2JZF9"/>
<feature type="transmembrane region" description="Helical" evidence="2">
    <location>
        <begin position="415"/>
        <end position="435"/>
    </location>
</feature>
<evidence type="ECO:0008006" key="7">
    <source>
        <dbReference type="Google" id="ProtNLM"/>
    </source>
</evidence>
<feature type="domain" description="YVC1 N-terminal linker helical" evidence="3">
    <location>
        <begin position="67"/>
        <end position="258"/>
    </location>
</feature>
<evidence type="ECO:0000313" key="5">
    <source>
        <dbReference type="EMBL" id="OCL14854.1"/>
    </source>
</evidence>
<keyword evidence="6" id="KW-1185">Reference proteome</keyword>
<evidence type="ECO:0000259" key="3">
    <source>
        <dbReference type="Pfam" id="PF23190"/>
    </source>
</evidence>
<protein>
    <recommendedName>
        <fullName evidence="7">Nonselective cation channel</fullName>
    </recommendedName>
</protein>
<gene>
    <name evidence="5" type="ORF">AOQ84DRAFT_330351</name>
</gene>
<dbReference type="Pfam" id="PF23190">
    <property type="entry name" value="LHD_TRPY1"/>
    <property type="match status" value="1"/>
</dbReference>
<feature type="transmembrane region" description="Helical" evidence="2">
    <location>
        <begin position="542"/>
        <end position="562"/>
    </location>
</feature>
<feature type="domain" description="Calcium channel YVC1-like C-terminal transmembrane" evidence="4">
    <location>
        <begin position="291"/>
        <end position="589"/>
    </location>
</feature>
<evidence type="ECO:0000259" key="4">
    <source>
        <dbReference type="Pfam" id="PF23317"/>
    </source>
</evidence>
<sequence length="681" mass="77179">MSRPLHPTFPSHRSLSEALRAVRSREEQETLLGDEEQADPDGCLRGDGGPRPIFVPDPHSGLPIYMTIHRIRRVILASIDDPYTTDQLKEPRMNILIVKPIVDRLYDPDDVSIIYCLLVNRVQFLREQSFQAHHQTVNITRANLCELVASKMLRRYDEEHSGRPGLLLLANILVGGFEPFQNCPSEVARENRHALAWSLQSRGGYEGKLTSLEIAIISESKYFLSGSACQKVVDAVYRGRIVYTPNSFIDILPDHYKHKPIALYDPRKAPLLNQYRLIVPRSRNIIEVCQFIILLVLYYICMTNRDHTQFTGYEICFTVYAAGWVLDEFASMLEHGWHVHTQNLWSFLDITFVVIYTLYLIIRLHGYATNNLEEGRQALDVLSIAAPILLPRLAFNLMPENMLFISLRAMMADFTALSLIAVWCFGGFLLAMKWLSMGNSSVGLGDAPDPLTISKWMLWIWFGLDGTGIQEAPSFHAILGPVLMVTYAFLGNTLFLTVLVSILSNTFSKIAADATAEIQFRRAVLTFEGVKSDALFAYRPPFNILALIILLPLKFMVSPRWFHKVNVAAVRVLNAPILLAISLYERRRLWKSKKRAPSSLMKHGKASFFNFSSFNVHGDLQAVFDTDPPQSVIDQIEEEDEIEDAILENSFAAAANKDISREISPATGTQRRRRFSSVWQG</sequence>
<keyword evidence="2" id="KW-0812">Transmembrane</keyword>